<dbReference type="GO" id="GO:0009847">
    <property type="term" value="P:spore germination"/>
    <property type="evidence" value="ECO:0007669"/>
    <property type="project" value="InterPro"/>
</dbReference>
<keyword evidence="3" id="KW-0812">Transmembrane</keyword>
<dbReference type="AlphaFoldDB" id="A0A841SKY0"/>
<accession>A0A841SKY0</accession>
<keyword evidence="2 3" id="KW-0472">Membrane</keyword>
<feature type="transmembrane region" description="Helical" evidence="3">
    <location>
        <begin position="468"/>
        <end position="489"/>
    </location>
</feature>
<evidence type="ECO:0000256" key="2">
    <source>
        <dbReference type="ARBA" id="ARBA00023136"/>
    </source>
</evidence>
<dbReference type="GO" id="GO:0016020">
    <property type="term" value="C:membrane"/>
    <property type="evidence" value="ECO:0007669"/>
    <property type="project" value="InterPro"/>
</dbReference>
<gene>
    <name evidence="4" type="ORF">H7B67_03415</name>
</gene>
<feature type="transmembrane region" description="Helical" evidence="3">
    <location>
        <begin position="308"/>
        <end position="330"/>
    </location>
</feature>
<feature type="transmembrane region" description="Helical" evidence="3">
    <location>
        <begin position="401"/>
        <end position="419"/>
    </location>
</feature>
<dbReference type="InterPro" id="IPR050768">
    <property type="entry name" value="UPF0353/GerABKA_families"/>
</dbReference>
<comment type="similarity">
    <text evidence="1">Belongs to the GerABKA family.</text>
</comment>
<feature type="transmembrane region" description="Helical" evidence="3">
    <location>
        <begin position="269"/>
        <end position="288"/>
    </location>
</feature>
<dbReference type="Proteomes" id="UP000535838">
    <property type="component" value="Unassembled WGS sequence"/>
</dbReference>
<dbReference type="RefSeq" id="WP_185118392.1">
    <property type="nucleotide sequence ID" value="NZ_JACJVQ010000003.1"/>
</dbReference>
<dbReference type="Pfam" id="PF03323">
    <property type="entry name" value="GerA"/>
    <property type="match status" value="1"/>
</dbReference>
<dbReference type="PIRSF" id="PIRSF005690">
    <property type="entry name" value="GerBA"/>
    <property type="match status" value="1"/>
</dbReference>
<keyword evidence="3" id="KW-1133">Transmembrane helix</keyword>
<evidence type="ECO:0000313" key="4">
    <source>
        <dbReference type="EMBL" id="MBB6633163.1"/>
    </source>
</evidence>
<feature type="transmembrane region" description="Helical" evidence="3">
    <location>
        <begin position="378"/>
        <end position="395"/>
    </location>
</feature>
<protein>
    <submittedName>
        <fullName evidence="4">Spore germination protein</fullName>
    </submittedName>
</protein>
<feature type="transmembrane region" description="Helical" evidence="3">
    <location>
        <begin position="431"/>
        <end position="456"/>
    </location>
</feature>
<evidence type="ECO:0000313" key="5">
    <source>
        <dbReference type="Proteomes" id="UP000535838"/>
    </source>
</evidence>
<dbReference type="PANTHER" id="PTHR22550:SF5">
    <property type="entry name" value="LEUCINE ZIPPER PROTEIN 4"/>
    <property type="match status" value="1"/>
</dbReference>
<evidence type="ECO:0000256" key="1">
    <source>
        <dbReference type="ARBA" id="ARBA00005278"/>
    </source>
</evidence>
<dbReference type="InterPro" id="IPR004995">
    <property type="entry name" value="Spore_Ger"/>
</dbReference>
<proteinExistence type="inferred from homology"/>
<name>A0A841SKY0_9BACL</name>
<comment type="caution">
    <text evidence="4">The sequence shown here is derived from an EMBL/GenBank/DDBJ whole genome shotgun (WGS) entry which is preliminary data.</text>
</comment>
<organism evidence="4 5">
    <name type="scientific">Cohnella thailandensis</name>
    <dbReference type="NCBI Taxonomy" id="557557"/>
    <lineage>
        <taxon>Bacteria</taxon>
        <taxon>Bacillati</taxon>
        <taxon>Bacillota</taxon>
        <taxon>Bacilli</taxon>
        <taxon>Bacillales</taxon>
        <taxon>Paenibacillaceae</taxon>
        <taxon>Cohnella</taxon>
    </lineage>
</organism>
<keyword evidence="5" id="KW-1185">Reference proteome</keyword>
<evidence type="ECO:0000256" key="3">
    <source>
        <dbReference type="SAM" id="Phobius"/>
    </source>
</evidence>
<sequence>MRRKTGTSRFADKPFEDLGHIAERNVSDKLEDNERHIRTVFDKCADLVVRRLDLPGSVPCLAVYLNMLIDDTVWEEGVLKPLLNLDAEPQNADRFLEDMVIKLGSSMKPQIADNMPDIVRNIVHGSVALFIEGQKRALRFIANTKLHRQLDEPVTEAIIRGPRIGFIENIDVNMSLLRQYIRSPLLKMERMSAGSVSQTEVTIAYLETYAPQSVIDEIYKRLERLHLESIISSGYVEELISDHPNSPFPTIQATERPDTVAASLIEGKAALLVSGTPMVLVMPITFWFGFQSVEDYFMSFIFATMLRWLRFTFAFMAMALPALFVAITTFHQEMIPTSLALSLAAAREVVPFPAMIETLIMETTFEALREAGVRLPRPVGQTISIVGALVIGQAAVQAGIISAPIIIVVSMTGIASFLLPHYGMSQAISLLRFGMVFLGGMFGLYGVVAGMIALLIHLSNLQSFGVPYLWPIAPFNRLGLMDVFIRVPWQYMKKRKWHKEQQLELDKS</sequence>
<dbReference type="EMBL" id="JACJVQ010000003">
    <property type="protein sequence ID" value="MBB6633163.1"/>
    <property type="molecule type" value="Genomic_DNA"/>
</dbReference>
<dbReference type="PANTHER" id="PTHR22550">
    <property type="entry name" value="SPORE GERMINATION PROTEIN"/>
    <property type="match status" value="1"/>
</dbReference>
<reference evidence="4 5" key="1">
    <citation type="submission" date="2020-08" db="EMBL/GenBank/DDBJ databases">
        <title>Cohnella phylogeny.</title>
        <authorList>
            <person name="Dunlap C."/>
        </authorList>
    </citation>
    <scope>NUCLEOTIDE SEQUENCE [LARGE SCALE GENOMIC DNA]</scope>
    <source>
        <strain evidence="4 5">DSM 25241</strain>
    </source>
</reference>